<dbReference type="PROSITE" id="PS50853">
    <property type="entry name" value="FN3"/>
    <property type="match status" value="2"/>
</dbReference>
<reference evidence="3" key="1">
    <citation type="journal article" date="2021" name="Microb. Physiol.">
        <title>Proteogenomic Insights into the Physiology of Marine, Sulfate-Reducing, Filamentous Desulfonema limicola and Desulfonema magnum.</title>
        <authorList>
            <person name="Schnaars V."/>
            <person name="Wohlbrand L."/>
            <person name="Scheve S."/>
            <person name="Hinrichs C."/>
            <person name="Reinhardt R."/>
            <person name="Rabus R."/>
        </authorList>
    </citation>
    <scope>NUCLEOTIDE SEQUENCE</scope>
    <source>
        <strain evidence="3">4be13</strain>
    </source>
</reference>
<evidence type="ECO:0000256" key="1">
    <source>
        <dbReference type="SAM" id="MobiDB-lite"/>
    </source>
</evidence>
<dbReference type="InterPro" id="IPR013783">
    <property type="entry name" value="Ig-like_fold"/>
</dbReference>
<feature type="domain" description="Fibronectin type-III" evidence="2">
    <location>
        <begin position="129"/>
        <end position="217"/>
    </location>
</feature>
<dbReference type="SUPFAM" id="SSF49265">
    <property type="entry name" value="Fibronectin type III"/>
    <property type="match status" value="2"/>
</dbReference>
<dbReference type="InterPro" id="IPR003961">
    <property type="entry name" value="FN3_dom"/>
</dbReference>
<gene>
    <name evidence="3" type="ORF">dnm_090820</name>
</gene>
<evidence type="ECO:0000313" key="4">
    <source>
        <dbReference type="Proteomes" id="UP000663722"/>
    </source>
</evidence>
<evidence type="ECO:0000259" key="2">
    <source>
        <dbReference type="PROSITE" id="PS50853"/>
    </source>
</evidence>
<feature type="region of interest" description="Disordered" evidence="1">
    <location>
        <begin position="289"/>
        <end position="310"/>
    </location>
</feature>
<sequence length="671" mass="69946">MSSFRGNDRVSSDSETAGIVADLPLESEVSLSDGLTVTVGEPDADYVIITASAGEHGTVSPSGKVAAALGGEQTFTFTPDTGWHVADVLTDGVSAGAVTDHTFFNVTAAHTVSAVFEPDTVQDTEPPSAPQNLTAEEISGPGVRLSWEPSSDNTGVEGYEVFRNGVFLGTVAETSFTDGDVAAGTLYAYTAEAYDAAGNRSGRSAPAYAAPGNTEPPAVPGGVTARGIPASEGSRIRVSWDPCSDNTGVTGYEVFRDGVSLGTVTETSFSDTDVSLLTPYAYTVKAYDGAGNRSGQSEPASVTLEDTEPPTVPREMTVTEIPDDDGFHFLVTWDPCSDNVGVTGYVIRNGETGDSTSETFYADSGVTALTTYTYTAEAYDAAGNRSGESDPITVTKTGDVPVPQVTFSASATSVSPGETVVLSWDTSGADSRTLGPGIGDISESGTAEVSPEETTTYTLTASGPGGTVTAAVTVAVPDRHTDLEVTDADVSDTETDPRTLAFAGTVQVVIANTGNLSPEAGCEVTVFEDSDHDGLFNVSQDNVIGSAHVPEVPGPGDSLTVPVPVSGTLLFADNLIFAFADSENDIPESDEENNISHSMADCEFTPPVGEFDPELEWSWKGSSDEEPDFKKVICVPIVINLNDDNGDGLTDKNDIPDQYRSARFLHTFVTN</sequence>
<dbReference type="KEGG" id="dmm:dnm_090820"/>
<feature type="region of interest" description="Disordered" evidence="1">
    <location>
        <begin position="432"/>
        <end position="452"/>
    </location>
</feature>
<organism evidence="3 4">
    <name type="scientific">Desulfonema magnum</name>
    <dbReference type="NCBI Taxonomy" id="45655"/>
    <lineage>
        <taxon>Bacteria</taxon>
        <taxon>Pseudomonadati</taxon>
        <taxon>Thermodesulfobacteriota</taxon>
        <taxon>Desulfobacteria</taxon>
        <taxon>Desulfobacterales</taxon>
        <taxon>Desulfococcaceae</taxon>
        <taxon>Desulfonema</taxon>
    </lineage>
</organism>
<proteinExistence type="predicted"/>
<accession>A0A975BWF8</accession>
<dbReference type="RefSeq" id="WP_207680129.1">
    <property type="nucleotide sequence ID" value="NZ_CP061800.1"/>
</dbReference>
<dbReference type="GO" id="GO:0016020">
    <property type="term" value="C:membrane"/>
    <property type="evidence" value="ECO:0007669"/>
    <property type="project" value="UniProtKB-SubCell"/>
</dbReference>
<dbReference type="PANTHER" id="PTHR46957">
    <property type="entry name" value="CYTOKINE RECEPTOR"/>
    <property type="match status" value="1"/>
</dbReference>
<protein>
    <submittedName>
        <fullName evidence="3">Fibronectin domain-containing protein</fullName>
    </submittedName>
</protein>
<evidence type="ECO:0000313" key="3">
    <source>
        <dbReference type="EMBL" id="QTA92989.1"/>
    </source>
</evidence>
<dbReference type="Pfam" id="PF00041">
    <property type="entry name" value="fn3"/>
    <property type="match status" value="1"/>
</dbReference>
<dbReference type="Proteomes" id="UP000663722">
    <property type="component" value="Chromosome"/>
</dbReference>
<feature type="compositionally biased region" description="Polar residues" evidence="1">
    <location>
        <begin position="443"/>
        <end position="452"/>
    </location>
</feature>
<feature type="domain" description="Fibronectin type-III" evidence="2">
    <location>
        <begin position="219"/>
        <end position="310"/>
    </location>
</feature>
<name>A0A975BWF8_9BACT</name>
<dbReference type="AlphaFoldDB" id="A0A975BWF8"/>
<dbReference type="InterPro" id="IPR036116">
    <property type="entry name" value="FN3_sf"/>
</dbReference>
<dbReference type="InterPro" id="IPR050713">
    <property type="entry name" value="RTP_Phos/Ushers"/>
</dbReference>
<keyword evidence="4" id="KW-1185">Reference proteome</keyword>
<dbReference type="PANTHER" id="PTHR46957:SF3">
    <property type="entry name" value="CYTOKINE RECEPTOR"/>
    <property type="match status" value="1"/>
</dbReference>
<dbReference type="SMART" id="SM00060">
    <property type="entry name" value="FN3"/>
    <property type="match status" value="3"/>
</dbReference>
<dbReference type="CDD" id="cd00063">
    <property type="entry name" value="FN3"/>
    <property type="match status" value="2"/>
</dbReference>
<dbReference type="Gene3D" id="2.60.40.10">
    <property type="entry name" value="Immunoglobulins"/>
    <property type="match status" value="4"/>
</dbReference>
<dbReference type="EMBL" id="CP061800">
    <property type="protein sequence ID" value="QTA92989.1"/>
    <property type="molecule type" value="Genomic_DNA"/>
</dbReference>